<dbReference type="Proteomes" id="UP000886076">
    <property type="component" value="Unassembled WGS sequence"/>
</dbReference>
<comment type="caution">
    <text evidence="6">The sequence shown here is derived from an EMBL/GenBank/DDBJ whole genome shotgun (WGS) entry which is preliminary data.</text>
</comment>
<evidence type="ECO:0000256" key="3">
    <source>
        <dbReference type="ARBA" id="ARBA00022840"/>
    </source>
</evidence>
<name>A0A2J6NAT0_9CREN</name>
<proteinExistence type="predicted"/>
<dbReference type="EMBL" id="PNIM01000011">
    <property type="protein sequence ID" value="PMB75570.1"/>
    <property type="molecule type" value="Genomic_DNA"/>
</dbReference>
<dbReference type="PANTHER" id="PTHR43334:SF2">
    <property type="entry name" value="ACETATE--COA LIGASE [ADP-FORMING]"/>
    <property type="match status" value="1"/>
</dbReference>
<dbReference type="InterPro" id="IPR016102">
    <property type="entry name" value="Succinyl-CoA_synth-like"/>
</dbReference>
<keyword evidence="3" id="KW-0067">ATP-binding</keyword>
<sequence length="471" mass="50891">MSNNNDDNLIIEKLFKPKSIAVVGASRNLEKIGGVILSNLVKNKFNGKIYAVNPSAKEILGVPSYPSLLDIPDEVEHIVVAIPAEKVPEIIEEAGKKGVKVATIIASGFKEVGRADLEEKVVNIAKKYGIRILGPNVFGVVYTPMNLNATFGAEHIHKGKIAFLTQSGALGIALMHWTSMEKIGLSSIVSMGNMADIDAIDLAKFFEKDENTKVIGLYLEGLGTGKGHEFIEVFSEITKKKPVIALKAGRSERGTRAVASHTGSLAGSDAVYDSALKQAGVLRARDVEQLFNWAKMMAFSESFEINGKGFVIITNGGGMGVMATDASEFNGLPLLEVPEELKKEFRKTMPWFGSPNNPVDLTGQSNVQNYIEAIKVALESELVSGITVMYGEVAFLDPVELANGIAKTLKEYNKSRKPVNVVMLGGEKTKMGTEILEENGVPVYPIPEKAISSMAALYKYSKIIGKANLKI</sequence>
<evidence type="ECO:0000313" key="5">
    <source>
        <dbReference type="EMBL" id="HEW64351.1"/>
    </source>
</evidence>
<dbReference type="EMBL" id="DSFH01000059">
    <property type="protein sequence ID" value="HEW64351.1"/>
    <property type="molecule type" value="Genomic_DNA"/>
</dbReference>
<dbReference type="GO" id="GO:0005524">
    <property type="term" value="F:ATP binding"/>
    <property type="evidence" value="ECO:0007669"/>
    <property type="project" value="UniProtKB-KW"/>
</dbReference>
<reference evidence="5" key="2">
    <citation type="journal article" date="2020" name="mSystems">
        <title>Genome- and Community-Level Interaction Insights into Carbon Utilization and Element Cycling Functions of Hydrothermarchaeota in Hydrothermal Sediment.</title>
        <authorList>
            <person name="Zhou Z."/>
            <person name="Liu Y."/>
            <person name="Xu W."/>
            <person name="Pan J."/>
            <person name="Luo Z.H."/>
            <person name="Li M."/>
        </authorList>
    </citation>
    <scope>NUCLEOTIDE SEQUENCE [LARGE SCALE GENOMIC DNA]</scope>
    <source>
        <strain evidence="5">SpSt-1261</strain>
    </source>
</reference>
<dbReference type="SUPFAM" id="SSF51735">
    <property type="entry name" value="NAD(P)-binding Rossmann-fold domains"/>
    <property type="match status" value="1"/>
</dbReference>
<evidence type="ECO:0000313" key="6">
    <source>
        <dbReference type="EMBL" id="PMB75570.1"/>
    </source>
</evidence>
<evidence type="ECO:0000259" key="4">
    <source>
        <dbReference type="SMART" id="SM00881"/>
    </source>
</evidence>
<dbReference type="Proteomes" id="UP000237153">
    <property type="component" value="Unassembled WGS sequence"/>
</dbReference>
<dbReference type="Pfam" id="PF19045">
    <property type="entry name" value="Ligase_CoA_2"/>
    <property type="match status" value="1"/>
</dbReference>
<dbReference type="InterPro" id="IPR051538">
    <property type="entry name" value="Acyl-CoA_Synth/Transferase"/>
</dbReference>
<accession>A0A2J6NAT0</accession>
<organism evidence="6 7">
    <name type="scientific">Fervidicoccus fontis</name>
    <dbReference type="NCBI Taxonomy" id="683846"/>
    <lineage>
        <taxon>Archaea</taxon>
        <taxon>Thermoproteota</taxon>
        <taxon>Thermoprotei</taxon>
        <taxon>Fervidicoccales</taxon>
        <taxon>Fervidicoccaceae</taxon>
        <taxon>Fervidicoccus</taxon>
    </lineage>
</organism>
<dbReference type="Pfam" id="PF13607">
    <property type="entry name" value="Succ_CoA_lig"/>
    <property type="match status" value="1"/>
</dbReference>
<dbReference type="SMART" id="SM00881">
    <property type="entry name" value="CoA_binding"/>
    <property type="match status" value="1"/>
</dbReference>
<evidence type="ECO:0000256" key="1">
    <source>
        <dbReference type="ARBA" id="ARBA00022598"/>
    </source>
</evidence>
<feature type="domain" description="CoA-binding" evidence="4">
    <location>
        <begin position="14"/>
        <end position="109"/>
    </location>
</feature>
<dbReference type="SUPFAM" id="SSF52210">
    <property type="entry name" value="Succinyl-CoA synthetase domains"/>
    <property type="match status" value="2"/>
</dbReference>
<gene>
    <name evidence="6" type="ORF">C0188_02620</name>
    <name evidence="5" type="ORF">ENO39_04780</name>
</gene>
<dbReference type="RefSeq" id="WP_272985683.1">
    <property type="nucleotide sequence ID" value="NZ_DSFH01000059.1"/>
</dbReference>
<dbReference type="Gene3D" id="3.40.50.261">
    <property type="entry name" value="Succinyl-CoA synthetase domains"/>
    <property type="match status" value="2"/>
</dbReference>
<evidence type="ECO:0000313" key="7">
    <source>
        <dbReference type="Proteomes" id="UP000237153"/>
    </source>
</evidence>
<evidence type="ECO:0000256" key="2">
    <source>
        <dbReference type="ARBA" id="ARBA00022741"/>
    </source>
</evidence>
<dbReference type="AlphaFoldDB" id="A0A2J6NAT0"/>
<dbReference type="InterPro" id="IPR043938">
    <property type="entry name" value="Ligase_CoA_dom"/>
</dbReference>
<keyword evidence="2" id="KW-0547">Nucleotide-binding</keyword>
<dbReference type="GO" id="GO:0043758">
    <property type="term" value="F:acetate-CoA ligase (ADP-forming) activity"/>
    <property type="evidence" value="ECO:0007669"/>
    <property type="project" value="InterPro"/>
</dbReference>
<dbReference type="InterPro" id="IPR032875">
    <property type="entry name" value="Succ_CoA_lig_flav_dom"/>
</dbReference>
<dbReference type="PANTHER" id="PTHR43334">
    <property type="entry name" value="ACETATE--COA LIGASE [ADP-FORMING]"/>
    <property type="match status" value="1"/>
</dbReference>
<dbReference type="InterPro" id="IPR003781">
    <property type="entry name" value="CoA-bd"/>
</dbReference>
<dbReference type="Pfam" id="PF13380">
    <property type="entry name" value="CoA_binding_2"/>
    <property type="match status" value="1"/>
</dbReference>
<dbReference type="Gene3D" id="3.40.50.720">
    <property type="entry name" value="NAD(P)-binding Rossmann-like Domain"/>
    <property type="match status" value="1"/>
</dbReference>
<keyword evidence="1" id="KW-0436">Ligase</keyword>
<dbReference type="InterPro" id="IPR036291">
    <property type="entry name" value="NAD(P)-bd_dom_sf"/>
</dbReference>
<protein>
    <submittedName>
        <fullName evidence="6">Acetyl CoA synthetase</fullName>
    </submittedName>
</protein>
<reference evidence="6 7" key="1">
    <citation type="submission" date="2018-01" db="EMBL/GenBank/DDBJ databases">
        <title>Metagenomic assembled genomes from two thermal pools in the Uzon Caldera, Kamchatka, Russia.</title>
        <authorList>
            <person name="Wilkins L."/>
            <person name="Ettinger C."/>
        </authorList>
    </citation>
    <scope>NUCLEOTIDE SEQUENCE [LARGE SCALE GENOMIC DNA]</scope>
    <source>
        <strain evidence="6">ZAV-06</strain>
    </source>
</reference>